<organism evidence="8 9">
    <name type="scientific">Paenibacillus abyssi</name>
    <dbReference type="NCBI Taxonomy" id="1340531"/>
    <lineage>
        <taxon>Bacteria</taxon>
        <taxon>Bacillati</taxon>
        <taxon>Bacillota</taxon>
        <taxon>Bacilli</taxon>
        <taxon>Bacillales</taxon>
        <taxon>Paenibacillaceae</taxon>
        <taxon>Paenibacillus</taxon>
    </lineage>
</organism>
<dbReference type="Pfam" id="PF00497">
    <property type="entry name" value="SBP_bac_3"/>
    <property type="match status" value="1"/>
</dbReference>
<dbReference type="GO" id="GO:0016020">
    <property type="term" value="C:membrane"/>
    <property type="evidence" value="ECO:0007669"/>
    <property type="project" value="InterPro"/>
</dbReference>
<protein>
    <submittedName>
        <fullName evidence="8">ABC transporter substrate-binding protein</fullName>
    </submittedName>
</protein>
<evidence type="ECO:0000256" key="5">
    <source>
        <dbReference type="SAM" id="SignalP"/>
    </source>
</evidence>
<accession>A0A917CR28</accession>
<feature type="chain" id="PRO_5037563877" evidence="5">
    <location>
        <begin position="25"/>
        <end position="265"/>
    </location>
</feature>
<dbReference type="PROSITE" id="PS01039">
    <property type="entry name" value="SBP_BACTERIAL_3"/>
    <property type="match status" value="1"/>
</dbReference>
<dbReference type="RefSeq" id="WP_188529364.1">
    <property type="nucleotide sequence ID" value="NZ_BMGR01000002.1"/>
</dbReference>
<dbReference type="InterPro" id="IPR001638">
    <property type="entry name" value="Solute-binding_3/MltF_N"/>
</dbReference>
<dbReference type="Gene3D" id="3.40.190.10">
    <property type="entry name" value="Periplasmic binding protein-like II"/>
    <property type="match status" value="2"/>
</dbReference>
<comment type="caution">
    <text evidence="8">The sequence shown here is derived from an EMBL/GenBank/DDBJ whole genome shotgun (WGS) entry which is preliminary data.</text>
</comment>
<dbReference type="InterPro" id="IPR018313">
    <property type="entry name" value="SBP_3_CS"/>
</dbReference>
<dbReference type="PANTHER" id="PTHR35936:SF17">
    <property type="entry name" value="ARGININE-BINDING EXTRACELLULAR PROTEIN ARTP"/>
    <property type="match status" value="1"/>
</dbReference>
<dbReference type="EMBL" id="BMGR01000002">
    <property type="protein sequence ID" value="GGF93623.1"/>
    <property type="molecule type" value="Genomic_DNA"/>
</dbReference>
<dbReference type="GO" id="GO:0030313">
    <property type="term" value="C:cell envelope"/>
    <property type="evidence" value="ECO:0007669"/>
    <property type="project" value="UniProtKB-SubCell"/>
</dbReference>
<dbReference type="GO" id="GO:0015276">
    <property type="term" value="F:ligand-gated monoatomic ion channel activity"/>
    <property type="evidence" value="ECO:0007669"/>
    <property type="project" value="InterPro"/>
</dbReference>
<evidence type="ECO:0000256" key="2">
    <source>
        <dbReference type="ARBA" id="ARBA00010333"/>
    </source>
</evidence>
<dbReference type="PANTHER" id="PTHR35936">
    <property type="entry name" value="MEMBRANE-BOUND LYTIC MUREIN TRANSGLYCOSYLASE F"/>
    <property type="match status" value="1"/>
</dbReference>
<proteinExistence type="inferred from homology"/>
<dbReference type="InterPro" id="IPR001320">
    <property type="entry name" value="Iontro_rcpt_C"/>
</dbReference>
<evidence type="ECO:0000259" key="6">
    <source>
        <dbReference type="SMART" id="SM00062"/>
    </source>
</evidence>
<gene>
    <name evidence="8" type="ORF">GCM10010916_08710</name>
</gene>
<evidence type="ECO:0000256" key="4">
    <source>
        <dbReference type="RuleBase" id="RU003744"/>
    </source>
</evidence>
<evidence type="ECO:0000256" key="1">
    <source>
        <dbReference type="ARBA" id="ARBA00004196"/>
    </source>
</evidence>
<keyword evidence="3 5" id="KW-0732">Signal</keyword>
<reference evidence="8" key="2">
    <citation type="submission" date="2020-09" db="EMBL/GenBank/DDBJ databases">
        <authorList>
            <person name="Sun Q."/>
            <person name="Zhou Y."/>
        </authorList>
    </citation>
    <scope>NUCLEOTIDE SEQUENCE</scope>
    <source>
        <strain evidence="8">CGMCC 1.12987</strain>
    </source>
</reference>
<dbReference type="SUPFAM" id="SSF53850">
    <property type="entry name" value="Periplasmic binding protein-like II"/>
    <property type="match status" value="1"/>
</dbReference>
<dbReference type="AlphaFoldDB" id="A0A917CR28"/>
<dbReference type="PROSITE" id="PS51257">
    <property type="entry name" value="PROKAR_LIPOPROTEIN"/>
    <property type="match status" value="1"/>
</dbReference>
<dbReference type="SMART" id="SM00062">
    <property type="entry name" value="PBPb"/>
    <property type="match status" value="1"/>
</dbReference>
<reference evidence="8" key="1">
    <citation type="journal article" date="2014" name="Int. J. Syst. Evol. Microbiol.">
        <title>Complete genome sequence of Corynebacterium casei LMG S-19264T (=DSM 44701T), isolated from a smear-ripened cheese.</title>
        <authorList>
            <consortium name="US DOE Joint Genome Institute (JGI-PGF)"/>
            <person name="Walter F."/>
            <person name="Albersmeier A."/>
            <person name="Kalinowski J."/>
            <person name="Ruckert C."/>
        </authorList>
    </citation>
    <scope>NUCLEOTIDE SEQUENCE</scope>
    <source>
        <strain evidence="8">CGMCC 1.12987</strain>
    </source>
</reference>
<dbReference type="Proteomes" id="UP000644756">
    <property type="component" value="Unassembled WGS sequence"/>
</dbReference>
<comment type="similarity">
    <text evidence="2 4">Belongs to the bacterial solute-binding protein 3 family.</text>
</comment>
<feature type="domain" description="Ionotropic glutamate receptor C-terminal" evidence="7">
    <location>
        <begin position="47"/>
        <end position="265"/>
    </location>
</feature>
<sequence>MKKHGLKLIALLLVAIIALTGCGAADKNQTGTDANNSPAPAAEEKKVLVMGTSPDYPPYESVDAKNNGEIVGFDIDIAKAVADKLGYELKIQGMDFNGLIAALQSERVDFVMSGMSITEDRKKNVDFSDVYFVAKNTIVTTGDKSYETLGDLKDKRIGVQLGSTQEQVVADLKEAQIKKLNRIPELIQELKTNRIDAAIIEDAVVQGYMKSNPDLKFKVIESEEEEGYAIAFPKGSPLAADFNAALKELSDNGTKDELVKKWFEK</sequence>
<evidence type="ECO:0000313" key="8">
    <source>
        <dbReference type="EMBL" id="GGF93623.1"/>
    </source>
</evidence>
<feature type="signal peptide" evidence="5">
    <location>
        <begin position="1"/>
        <end position="24"/>
    </location>
</feature>
<dbReference type="SMART" id="SM00079">
    <property type="entry name" value="PBPe"/>
    <property type="match status" value="1"/>
</dbReference>
<evidence type="ECO:0000259" key="7">
    <source>
        <dbReference type="SMART" id="SM00079"/>
    </source>
</evidence>
<name>A0A917CR28_9BACL</name>
<keyword evidence="9" id="KW-1185">Reference proteome</keyword>
<evidence type="ECO:0000313" key="9">
    <source>
        <dbReference type="Proteomes" id="UP000644756"/>
    </source>
</evidence>
<feature type="domain" description="Solute-binding protein family 3/N-terminal" evidence="6">
    <location>
        <begin position="47"/>
        <end position="265"/>
    </location>
</feature>
<comment type="subcellular location">
    <subcellularLocation>
        <location evidence="1">Cell envelope</location>
    </subcellularLocation>
</comment>
<evidence type="ECO:0000256" key="3">
    <source>
        <dbReference type="ARBA" id="ARBA00022729"/>
    </source>
</evidence>